<reference evidence="2" key="1">
    <citation type="submission" date="2017-08" db="EMBL/GenBank/DDBJ databases">
        <authorList>
            <person name="Polle J.E."/>
            <person name="Barry K."/>
            <person name="Cushman J."/>
            <person name="Schmutz J."/>
            <person name="Tran D."/>
            <person name="Hathwaick L.T."/>
            <person name="Yim W.C."/>
            <person name="Jenkins J."/>
            <person name="Mckie-Krisberg Z.M."/>
            <person name="Prochnik S."/>
            <person name="Lindquist E."/>
            <person name="Dockter R.B."/>
            <person name="Adam C."/>
            <person name="Molina H."/>
            <person name="Bunkerborg J."/>
            <person name="Jin E."/>
            <person name="Buchheim M."/>
            <person name="Magnuson J."/>
        </authorList>
    </citation>
    <scope>NUCLEOTIDE SEQUENCE</scope>
    <source>
        <strain evidence="2">CCAP 19/18</strain>
    </source>
</reference>
<evidence type="ECO:0000256" key="1">
    <source>
        <dbReference type="SAM" id="MobiDB-lite"/>
    </source>
</evidence>
<proteinExistence type="predicted"/>
<evidence type="ECO:0008006" key="4">
    <source>
        <dbReference type="Google" id="ProtNLM"/>
    </source>
</evidence>
<gene>
    <name evidence="2" type="ORF">DUNSADRAFT_11036</name>
</gene>
<dbReference type="Proteomes" id="UP000815325">
    <property type="component" value="Unassembled WGS sequence"/>
</dbReference>
<sequence>MERHRVPFRRLARQGMAMSKQEGKQAMERHRCVHA</sequence>
<accession>A0ABQ7FRZ4</accession>
<protein>
    <recommendedName>
        <fullName evidence="4">Encoded protein</fullName>
    </recommendedName>
</protein>
<name>A0ABQ7FRZ4_DUNSA</name>
<dbReference type="EMBL" id="MU073483">
    <property type="protein sequence ID" value="KAF5825376.1"/>
    <property type="molecule type" value="Genomic_DNA"/>
</dbReference>
<organism evidence="2 3">
    <name type="scientific">Dunaliella salina</name>
    <name type="common">Green alga</name>
    <name type="synonym">Protococcus salinus</name>
    <dbReference type="NCBI Taxonomy" id="3046"/>
    <lineage>
        <taxon>Eukaryota</taxon>
        <taxon>Viridiplantae</taxon>
        <taxon>Chlorophyta</taxon>
        <taxon>core chlorophytes</taxon>
        <taxon>Chlorophyceae</taxon>
        <taxon>CS clade</taxon>
        <taxon>Chlamydomonadales</taxon>
        <taxon>Dunaliellaceae</taxon>
        <taxon>Dunaliella</taxon>
    </lineage>
</organism>
<evidence type="ECO:0000313" key="2">
    <source>
        <dbReference type="EMBL" id="KAF5825376.1"/>
    </source>
</evidence>
<comment type="caution">
    <text evidence="2">The sequence shown here is derived from an EMBL/GenBank/DDBJ whole genome shotgun (WGS) entry which is preliminary data.</text>
</comment>
<feature type="region of interest" description="Disordered" evidence="1">
    <location>
        <begin position="14"/>
        <end position="35"/>
    </location>
</feature>
<evidence type="ECO:0000313" key="3">
    <source>
        <dbReference type="Proteomes" id="UP000815325"/>
    </source>
</evidence>
<keyword evidence="3" id="KW-1185">Reference proteome</keyword>
<feature type="compositionally biased region" description="Basic and acidic residues" evidence="1">
    <location>
        <begin position="21"/>
        <end position="35"/>
    </location>
</feature>